<evidence type="ECO:0000256" key="3">
    <source>
        <dbReference type="ARBA" id="ARBA00022737"/>
    </source>
</evidence>
<feature type="repeat" description="WD" evidence="6">
    <location>
        <begin position="138"/>
        <end position="179"/>
    </location>
</feature>
<dbReference type="SMART" id="SM00320">
    <property type="entry name" value="WD40"/>
    <property type="match status" value="5"/>
</dbReference>
<feature type="repeat" description="WD" evidence="6">
    <location>
        <begin position="235"/>
        <end position="272"/>
    </location>
</feature>
<dbReference type="InterPro" id="IPR019775">
    <property type="entry name" value="WD40_repeat_CS"/>
</dbReference>
<evidence type="ECO:0000313" key="8">
    <source>
        <dbReference type="WBParaSite" id="GPUH_0001574801-mRNA-1"/>
    </source>
</evidence>
<evidence type="ECO:0000259" key="7">
    <source>
        <dbReference type="SMART" id="SM00064"/>
    </source>
</evidence>
<accession>A0A183E435</accession>
<dbReference type="GO" id="GO:0008270">
    <property type="term" value="F:zinc ion binding"/>
    <property type="evidence" value="ECO:0007669"/>
    <property type="project" value="UniProtKB-KW"/>
</dbReference>
<protein>
    <submittedName>
        <fullName evidence="8">FYVE domain-containing protein</fullName>
    </submittedName>
</protein>
<proteinExistence type="predicted"/>
<feature type="repeat" description="WD" evidence="6">
    <location>
        <begin position="95"/>
        <end position="128"/>
    </location>
</feature>
<dbReference type="WBParaSite" id="GPUH_0001574801-mRNA-1">
    <property type="protein sequence ID" value="GPUH_0001574801-mRNA-1"/>
    <property type="gene ID" value="GPUH_0001574801"/>
</dbReference>
<dbReference type="AlphaFoldDB" id="A0A183E435"/>
<dbReference type="InterPro" id="IPR000306">
    <property type="entry name" value="Znf_FYVE"/>
</dbReference>
<evidence type="ECO:0000256" key="5">
    <source>
        <dbReference type="ARBA" id="ARBA00022833"/>
    </source>
</evidence>
<dbReference type="PROSITE" id="PS50294">
    <property type="entry name" value="WD_REPEATS_REGION"/>
    <property type="match status" value="2"/>
</dbReference>
<sequence>LNSLSEQRHWPAHISAVTSVFYSTEAEMIFSCSKDKTAVWHCSETSVKIGSFVGESSFTALEFDAPSKFVFLGDSNGSITILRLNGPEATVVSTLSAHTKSITSLAWDMDRQLLYSAATDHLVIMWDIGGKKGQAFELNSHNSSVTCLQYALHAKRLFSADDSGSLVCWDMAAKRVVTPEWKTSDSCQLLCANCCSNTTRFPPMGYELPVRTCNACHSRMQQFPDQFDLTPLAIVSELRQGVTCMHLQESTGRLVTAGVDRVLMIWDVKQLV</sequence>
<reference evidence="8" key="1">
    <citation type="submission" date="2016-06" db="UniProtKB">
        <authorList>
            <consortium name="WormBaseParasite"/>
        </authorList>
    </citation>
    <scope>IDENTIFICATION</scope>
</reference>
<dbReference type="InterPro" id="IPR042234">
    <property type="entry name" value="WDFY1/WDFY2"/>
</dbReference>
<feature type="domain" description="FYVE zinc finger" evidence="7">
    <location>
        <begin position="176"/>
        <end position="222"/>
    </location>
</feature>
<organism evidence="8">
    <name type="scientific">Gongylonema pulchrum</name>
    <dbReference type="NCBI Taxonomy" id="637853"/>
    <lineage>
        <taxon>Eukaryota</taxon>
        <taxon>Metazoa</taxon>
        <taxon>Ecdysozoa</taxon>
        <taxon>Nematoda</taxon>
        <taxon>Chromadorea</taxon>
        <taxon>Rhabditida</taxon>
        <taxon>Spirurina</taxon>
        <taxon>Spiruromorpha</taxon>
        <taxon>Spiruroidea</taxon>
        <taxon>Gongylonematidae</taxon>
        <taxon>Gongylonema</taxon>
    </lineage>
</organism>
<dbReference type="PROSITE" id="PS00678">
    <property type="entry name" value="WD_REPEATS_1"/>
    <property type="match status" value="2"/>
</dbReference>
<evidence type="ECO:0000256" key="2">
    <source>
        <dbReference type="ARBA" id="ARBA00022723"/>
    </source>
</evidence>
<dbReference type="InterPro" id="IPR015943">
    <property type="entry name" value="WD40/YVTN_repeat-like_dom_sf"/>
</dbReference>
<evidence type="ECO:0000256" key="6">
    <source>
        <dbReference type="PROSITE-ProRule" id="PRU00221"/>
    </source>
</evidence>
<keyword evidence="2" id="KW-0479">Metal-binding</keyword>
<keyword evidence="5" id="KW-0862">Zinc</keyword>
<dbReference type="SMART" id="SM00064">
    <property type="entry name" value="FYVE"/>
    <property type="match status" value="1"/>
</dbReference>
<dbReference type="InterPro" id="IPR011011">
    <property type="entry name" value="Znf_FYVE_PHD"/>
</dbReference>
<dbReference type="InterPro" id="IPR001680">
    <property type="entry name" value="WD40_rpt"/>
</dbReference>
<dbReference type="Pfam" id="PF00400">
    <property type="entry name" value="WD40"/>
    <property type="match status" value="4"/>
</dbReference>
<dbReference type="GO" id="GO:0005769">
    <property type="term" value="C:early endosome"/>
    <property type="evidence" value="ECO:0007669"/>
    <property type="project" value="TreeGrafter"/>
</dbReference>
<evidence type="ECO:0000256" key="4">
    <source>
        <dbReference type="ARBA" id="ARBA00022771"/>
    </source>
</evidence>
<dbReference type="Gene3D" id="2.130.10.10">
    <property type="entry name" value="YVTN repeat-like/Quinoprotein amine dehydrogenase"/>
    <property type="match status" value="2"/>
</dbReference>
<keyword evidence="1 6" id="KW-0853">WD repeat</keyword>
<keyword evidence="4" id="KW-0863">Zinc-finger</keyword>
<dbReference type="PANTHER" id="PTHR46189">
    <property type="entry name" value="LD41958P"/>
    <property type="match status" value="1"/>
</dbReference>
<dbReference type="SUPFAM" id="SSF57903">
    <property type="entry name" value="FYVE/PHD zinc finger"/>
    <property type="match status" value="1"/>
</dbReference>
<dbReference type="InterPro" id="IPR036322">
    <property type="entry name" value="WD40_repeat_dom_sf"/>
</dbReference>
<dbReference type="SUPFAM" id="SSF50978">
    <property type="entry name" value="WD40 repeat-like"/>
    <property type="match status" value="1"/>
</dbReference>
<evidence type="ECO:0000256" key="1">
    <source>
        <dbReference type="ARBA" id="ARBA00022574"/>
    </source>
</evidence>
<keyword evidence="3" id="KW-0677">Repeat</keyword>
<name>A0A183E435_9BILA</name>
<dbReference type="PROSITE" id="PS50082">
    <property type="entry name" value="WD_REPEATS_2"/>
    <property type="match status" value="3"/>
</dbReference>
<dbReference type="PANTHER" id="PTHR46189:SF1">
    <property type="entry name" value="LD41958P"/>
    <property type="match status" value="1"/>
</dbReference>